<accession>A0A6S7F0Q9</accession>
<dbReference type="RefSeq" id="WP_175200904.1">
    <property type="nucleotide sequence ID" value="NZ_CADILH010000001.1"/>
</dbReference>
<reference evidence="1 2" key="1">
    <citation type="submission" date="2020-04" db="EMBL/GenBank/DDBJ databases">
        <authorList>
            <person name="De Canck E."/>
        </authorList>
    </citation>
    <scope>NUCLEOTIDE SEQUENCE [LARGE SCALE GENOMIC DNA]</scope>
    <source>
        <strain evidence="1 2">LMG 6000</strain>
    </source>
</reference>
<dbReference type="PANTHER" id="PTHR14097:SF7">
    <property type="entry name" value="OXIDOREDUCTASE HTATIP2"/>
    <property type="match status" value="1"/>
</dbReference>
<name>A0A6S7F0Q9_9BURK</name>
<dbReference type="PANTHER" id="PTHR14097">
    <property type="entry name" value="OXIDOREDUCTASE HTATIP2"/>
    <property type="match status" value="1"/>
</dbReference>
<evidence type="ECO:0000313" key="2">
    <source>
        <dbReference type="Proteomes" id="UP000494183"/>
    </source>
</evidence>
<dbReference type="InterPro" id="IPR036291">
    <property type="entry name" value="NAD(P)-bd_dom_sf"/>
</dbReference>
<evidence type="ECO:0008006" key="3">
    <source>
        <dbReference type="Google" id="ProtNLM"/>
    </source>
</evidence>
<keyword evidence="2" id="KW-1185">Reference proteome</keyword>
<dbReference type="SUPFAM" id="SSF51735">
    <property type="entry name" value="NAD(P)-binding Rossmann-fold domains"/>
    <property type="match status" value="1"/>
</dbReference>
<dbReference type="Gene3D" id="3.40.50.720">
    <property type="entry name" value="NAD(P)-binding Rossmann-like Domain"/>
    <property type="match status" value="1"/>
</dbReference>
<gene>
    <name evidence="1" type="ORF">LMG6000_01050</name>
</gene>
<dbReference type="EMBL" id="CADILH010000001">
    <property type="protein sequence ID" value="CAB3929997.1"/>
    <property type="molecule type" value="Genomic_DNA"/>
</dbReference>
<proteinExistence type="predicted"/>
<sequence length="223" mass="23181">MSTLADQRKVLLAGASGLVGGRILQALLADRTVAKVHALGRRALPVSHPKLQAHVVDFGNLPVLPPADEVYLALGTTIKVAGSQEAFRAVDLSANLATARAAYAAGARRAGLVSAVGANSRSSVFYNRVKGELEDALKALGLTGLAIAQPSLLLDYREGLQQPPRIGERIAIPIARLLAPLLPGAYRPVRAEAVAQALAKTVPTAEGVVVLPSNVLAQMGEAR</sequence>
<dbReference type="Proteomes" id="UP000494183">
    <property type="component" value="Unassembled WGS sequence"/>
</dbReference>
<evidence type="ECO:0000313" key="1">
    <source>
        <dbReference type="EMBL" id="CAB3929997.1"/>
    </source>
</evidence>
<organism evidence="1 2">
    <name type="scientific">Achromobacter insolitus</name>
    <dbReference type="NCBI Taxonomy" id="217204"/>
    <lineage>
        <taxon>Bacteria</taxon>
        <taxon>Pseudomonadati</taxon>
        <taxon>Pseudomonadota</taxon>
        <taxon>Betaproteobacteria</taxon>
        <taxon>Burkholderiales</taxon>
        <taxon>Alcaligenaceae</taxon>
        <taxon>Achromobacter</taxon>
    </lineage>
</organism>
<protein>
    <recommendedName>
        <fullName evidence="3">NAD(P)-binding domain-containing protein</fullName>
    </recommendedName>
</protein>
<dbReference type="AlphaFoldDB" id="A0A6S7F0Q9"/>